<dbReference type="EMBL" id="BMVU01000017">
    <property type="protein sequence ID" value="GGX79745.1"/>
    <property type="molecule type" value="Genomic_DNA"/>
</dbReference>
<evidence type="ECO:0000313" key="1">
    <source>
        <dbReference type="EMBL" id="GGX79745.1"/>
    </source>
</evidence>
<gene>
    <name evidence="1" type="ORF">GCM10010358_37490</name>
</gene>
<accession>A0A918U153</accession>
<sequence>MHRAYRARPGGQGPVARIECRGGRRSAWLYRTDRAEPKLPTTLAEEAALDRAVAARTTCPVCRRRYHHALPLRTLGSWLLRTTRVVL</sequence>
<reference evidence="1" key="1">
    <citation type="journal article" date="2014" name="Int. J. Syst. Evol. Microbiol.">
        <title>Complete genome sequence of Corynebacterium casei LMG S-19264T (=DSM 44701T), isolated from a smear-ripened cheese.</title>
        <authorList>
            <consortium name="US DOE Joint Genome Institute (JGI-PGF)"/>
            <person name="Walter F."/>
            <person name="Albersmeier A."/>
            <person name="Kalinowski J."/>
            <person name="Ruckert C."/>
        </authorList>
    </citation>
    <scope>NUCLEOTIDE SEQUENCE</scope>
    <source>
        <strain evidence="1">JCM 4790</strain>
    </source>
</reference>
<protein>
    <submittedName>
        <fullName evidence="1">Uncharacterized protein</fullName>
    </submittedName>
</protein>
<dbReference type="Proteomes" id="UP000619244">
    <property type="component" value="Unassembled WGS sequence"/>
</dbReference>
<reference evidence="1" key="2">
    <citation type="submission" date="2020-09" db="EMBL/GenBank/DDBJ databases">
        <authorList>
            <person name="Sun Q."/>
            <person name="Ohkuma M."/>
        </authorList>
    </citation>
    <scope>NUCLEOTIDE SEQUENCE</scope>
    <source>
        <strain evidence="1">JCM 4790</strain>
    </source>
</reference>
<dbReference type="NCBIfam" id="NF041638">
    <property type="entry name" value="QRL_CxxC_CxxC"/>
    <property type="match status" value="1"/>
</dbReference>
<name>A0A918U153_9ACTN</name>
<proteinExistence type="predicted"/>
<dbReference type="RefSeq" id="WP_229919397.1">
    <property type="nucleotide sequence ID" value="NZ_BMVU01000017.1"/>
</dbReference>
<evidence type="ECO:0000313" key="2">
    <source>
        <dbReference type="Proteomes" id="UP000619244"/>
    </source>
</evidence>
<comment type="caution">
    <text evidence="1">The sequence shown here is derived from an EMBL/GenBank/DDBJ whole genome shotgun (WGS) entry which is preliminary data.</text>
</comment>
<keyword evidence="2" id="KW-1185">Reference proteome</keyword>
<dbReference type="InterPro" id="IPR048142">
    <property type="entry name" value="QRL_CxxC_CxxC"/>
</dbReference>
<organism evidence="1 2">
    <name type="scientific">Streptomyces minutiscleroticus</name>
    <dbReference type="NCBI Taxonomy" id="68238"/>
    <lineage>
        <taxon>Bacteria</taxon>
        <taxon>Bacillati</taxon>
        <taxon>Actinomycetota</taxon>
        <taxon>Actinomycetes</taxon>
        <taxon>Kitasatosporales</taxon>
        <taxon>Streptomycetaceae</taxon>
        <taxon>Streptomyces</taxon>
    </lineage>
</organism>
<dbReference type="AlphaFoldDB" id="A0A918U153"/>